<sequence>MSGDQETSRAEAVRAGLERDVVEFSPASIYEWGPVYRARLTTADGREADAVVKPTLSDPGQAAALGRWQTHLHNAGFPCVRPLTLAATELPVHAAETAWMAYPWIEGTVWPGTTAFIMAAGRGLGIFHRESFTFDDAGLPRFEWPKFSAESVSEDVEAIQQVCREHAQSLEGGDYPLGAAEAASRWVGELEAFHSEPLPAIRDAGLPSCAVSLDYRASNLIYADESQIPTFIDFENGEVAPRLLDLALSVLLFASEAKNNPGRLFSSEEWKAYLAGYVAEAPPLTADETELWPAALKYMRLEWGTWQLTEGAEWHLPGQQEFLLDLLTVQDAERFPLRT</sequence>
<evidence type="ECO:0000259" key="1">
    <source>
        <dbReference type="Pfam" id="PF01636"/>
    </source>
</evidence>
<evidence type="ECO:0000313" key="3">
    <source>
        <dbReference type="Proteomes" id="UP000547458"/>
    </source>
</evidence>
<keyword evidence="3" id="KW-1185">Reference proteome</keyword>
<keyword evidence="2" id="KW-0418">Kinase</keyword>
<dbReference type="Pfam" id="PF01636">
    <property type="entry name" value="APH"/>
    <property type="match status" value="1"/>
</dbReference>
<dbReference type="Gene3D" id="3.90.1200.10">
    <property type="match status" value="1"/>
</dbReference>
<protein>
    <submittedName>
        <fullName evidence="2">Ser/Thr protein kinase RdoA (MazF antagonist)</fullName>
    </submittedName>
</protein>
<evidence type="ECO:0000313" key="2">
    <source>
        <dbReference type="EMBL" id="NJC24007.1"/>
    </source>
</evidence>
<dbReference type="GO" id="GO:0016301">
    <property type="term" value="F:kinase activity"/>
    <property type="evidence" value="ECO:0007669"/>
    <property type="project" value="UniProtKB-KW"/>
</dbReference>
<organism evidence="2 3">
    <name type="scientific">Arthrobacter pigmenti</name>
    <dbReference type="NCBI Taxonomy" id="271432"/>
    <lineage>
        <taxon>Bacteria</taxon>
        <taxon>Bacillati</taxon>
        <taxon>Actinomycetota</taxon>
        <taxon>Actinomycetes</taxon>
        <taxon>Micrococcales</taxon>
        <taxon>Micrococcaceae</taxon>
        <taxon>Arthrobacter</taxon>
    </lineage>
</organism>
<dbReference type="Proteomes" id="UP000547458">
    <property type="component" value="Unassembled WGS sequence"/>
</dbReference>
<dbReference type="EMBL" id="JAATJL010000001">
    <property type="protein sequence ID" value="NJC24007.1"/>
    <property type="molecule type" value="Genomic_DNA"/>
</dbReference>
<dbReference type="AlphaFoldDB" id="A0A846RV21"/>
<dbReference type="InterPro" id="IPR011009">
    <property type="entry name" value="Kinase-like_dom_sf"/>
</dbReference>
<dbReference type="InterPro" id="IPR002575">
    <property type="entry name" value="Aminoglycoside_PTrfase"/>
</dbReference>
<gene>
    <name evidence="2" type="ORF">BJ994_003083</name>
</gene>
<comment type="caution">
    <text evidence="2">The sequence shown here is derived from an EMBL/GenBank/DDBJ whole genome shotgun (WGS) entry which is preliminary data.</text>
</comment>
<accession>A0A846RV21</accession>
<proteinExistence type="predicted"/>
<keyword evidence="2" id="KW-0808">Transferase</keyword>
<reference evidence="2 3" key="1">
    <citation type="submission" date="2020-03" db="EMBL/GenBank/DDBJ databases">
        <title>Sequencing the genomes of 1000 actinobacteria strains.</title>
        <authorList>
            <person name="Klenk H.-P."/>
        </authorList>
    </citation>
    <scope>NUCLEOTIDE SEQUENCE [LARGE SCALE GENOMIC DNA]</scope>
    <source>
        <strain evidence="2 3">DSM 16403</strain>
    </source>
</reference>
<feature type="domain" description="Aminoglycoside phosphotransferase" evidence="1">
    <location>
        <begin position="41"/>
        <end position="257"/>
    </location>
</feature>
<name>A0A846RV21_9MICC</name>
<dbReference type="RefSeq" id="WP_167995312.1">
    <property type="nucleotide sequence ID" value="NZ_JAATJL010000001.1"/>
</dbReference>
<dbReference type="SUPFAM" id="SSF56112">
    <property type="entry name" value="Protein kinase-like (PK-like)"/>
    <property type="match status" value="1"/>
</dbReference>